<organism evidence="1 2">
    <name type="scientific">Parelaphostrongylus tenuis</name>
    <name type="common">Meningeal worm</name>
    <dbReference type="NCBI Taxonomy" id="148309"/>
    <lineage>
        <taxon>Eukaryota</taxon>
        <taxon>Metazoa</taxon>
        <taxon>Ecdysozoa</taxon>
        <taxon>Nematoda</taxon>
        <taxon>Chromadorea</taxon>
        <taxon>Rhabditida</taxon>
        <taxon>Rhabditina</taxon>
        <taxon>Rhabditomorpha</taxon>
        <taxon>Strongyloidea</taxon>
        <taxon>Metastrongylidae</taxon>
        <taxon>Parelaphostrongylus</taxon>
    </lineage>
</organism>
<reference evidence="1" key="1">
    <citation type="submission" date="2021-06" db="EMBL/GenBank/DDBJ databases">
        <title>Parelaphostrongylus tenuis whole genome reference sequence.</title>
        <authorList>
            <person name="Garwood T.J."/>
            <person name="Larsen P.A."/>
            <person name="Fountain-Jones N.M."/>
            <person name="Garbe J.R."/>
            <person name="Macchietto M.G."/>
            <person name="Kania S.A."/>
            <person name="Gerhold R.W."/>
            <person name="Richards J.E."/>
            <person name="Wolf T.M."/>
        </authorList>
    </citation>
    <scope>NUCLEOTIDE SEQUENCE</scope>
    <source>
        <strain evidence="1">MNPRO001-30</strain>
        <tissue evidence="1">Meninges</tissue>
    </source>
</reference>
<accession>A0AAD5RC35</accession>
<comment type="caution">
    <text evidence="1">The sequence shown here is derived from an EMBL/GenBank/DDBJ whole genome shotgun (WGS) entry which is preliminary data.</text>
</comment>
<protein>
    <submittedName>
        <fullName evidence="1">Uncharacterized protein</fullName>
    </submittedName>
</protein>
<evidence type="ECO:0000313" key="2">
    <source>
        <dbReference type="Proteomes" id="UP001196413"/>
    </source>
</evidence>
<name>A0AAD5RC35_PARTN</name>
<sequence length="76" mass="8542">MDKCFELLNSQSEYITFTHEKPKANWLLFLNVQINVSKTPTAQNGIENYATKHSGSLPICSFLAHKALKMANLAET</sequence>
<dbReference type="AlphaFoldDB" id="A0AAD5RC35"/>
<gene>
    <name evidence="1" type="ORF">KIN20_035645</name>
</gene>
<dbReference type="Proteomes" id="UP001196413">
    <property type="component" value="Unassembled WGS sequence"/>
</dbReference>
<proteinExistence type="predicted"/>
<keyword evidence="2" id="KW-1185">Reference proteome</keyword>
<dbReference type="EMBL" id="JAHQIW010007251">
    <property type="protein sequence ID" value="KAJ1373286.1"/>
    <property type="molecule type" value="Genomic_DNA"/>
</dbReference>
<evidence type="ECO:0000313" key="1">
    <source>
        <dbReference type="EMBL" id="KAJ1373286.1"/>
    </source>
</evidence>